<reference evidence="3" key="1">
    <citation type="submission" date="2017-02" db="EMBL/GenBank/DDBJ databases">
        <authorList>
            <person name="Varghese N."/>
            <person name="Submissions S."/>
        </authorList>
    </citation>
    <scope>NUCLEOTIDE SEQUENCE [LARGE SCALE GENOMIC DNA]</scope>
    <source>
        <strain evidence="3">DSM 22224</strain>
    </source>
</reference>
<dbReference type="AlphaFoldDB" id="A0A1T4QKD4"/>
<organism evidence="2 3">
    <name type="scientific">Chitinophaga eiseniae</name>
    <dbReference type="NCBI Taxonomy" id="634771"/>
    <lineage>
        <taxon>Bacteria</taxon>
        <taxon>Pseudomonadati</taxon>
        <taxon>Bacteroidota</taxon>
        <taxon>Chitinophagia</taxon>
        <taxon>Chitinophagales</taxon>
        <taxon>Chitinophagaceae</taxon>
        <taxon>Chitinophaga</taxon>
    </lineage>
</organism>
<protein>
    <submittedName>
        <fullName evidence="2">Uncharacterized protein</fullName>
    </submittedName>
</protein>
<evidence type="ECO:0000256" key="1">
    <source>
        <dbReference type="SAM" id="Phobius"/>
    </source>
</evidence>
<evidence type="ECO:0000313" key="3">
    <source>
        <dbReference type="Proteomes" id="UP000190367"/>
    </source>
</evidence>
<feature type="transmembrane region" description="Helical" evidence="1">
    <location>
        <begin position="41"/>
        <end position="63"/>
    </location>
</feature>
<dbReference type="Proteomes" id="UP000190367">
    <property type="component" value="Unassembled WGS sequence"/>
</dbReference>
<feature type="transmembrane region" description="Helical" evidence="1">
    <location>
        <begin position="12"/>
        <end position="29"/>
    </location>
</feature>
<name>A0A1T4QKD4_9BACT</name>
<keyword evidence="1" id="KW-1133">Transmembrane helix</keyword>
<keyword evidence="1" id="KW-0472">Membrane</keyword>
<gene>
    <name evidence="2" type="ORF">SAMN04488128_102412</name>
</gene>
<sequence>MTIKSRLRSGFFMAVYLLFPVVYFCYNAGEATRLETFSYRISMSWVIFALSGLIAVLIAGLTISIQSVRVALVNPINSLRGE</sequence>
<accession>A0A1T4QKD4</accession>
<dbReference type="STRING" id="634771.SAMN04488128_102412"/>
<keyword evidence="3" id="KW-1185">Reference proteome</keyword>
<proteinExistence type="predicted"/>
<evidence type="ECO:0000313" key="2">
    <source>
        <dbReference type="EMBL" id="SKA03941.1"/>
    </source>
</evidence>
<dbReference type="EMBL" id="FUWZ01000002">
    <property type="protein sequence ID" value="SKA03941.1"/>
    <property type="molecule type" value="Genomic_DNA"/>
</dbReference>
<keyword evidence="1" id="KW-0812">Transmembrane</keyword>